<feature type="transmembrane region" description="Helical" evidence="1">
    <location>
        <begin position="49"/>
        <end position="70"/>
    </location>
</feature>
<dbReference type="Proteomes" id="UP000179769">
    <property type="component" value="Unassembled WGS sequence"/>
</dbReference>
<gene>
    <name evidence="2" type="ORF">BBK14_05910</name>
</gene>
<keyword evidence="1" id="KW-0812">Transmembrane</keyword>
<keyword evidence="1" id="KW-1133">Transmembrane helix</keyword>
<comment type="caution">
    <text evidence="2">The sequence shown here is derived from an EMBL/GenBank/DDBJ whole genome shotgun (WGS) entry which is preliminary data.</text>
</comment>
<keyword evidence="3" id="KW-1185">Reference proteome</keyword>
<sequence>MTTFLLSVHVLVAIIAIGPVTVAASMYAPAVRAALRDPGDVRTAGVVGTLHRICNVYAAIGITVPIFGFATAASMDVLGDPWLVTSIILTGLAAVLLAAVVLPWQRQLLEEIAPGGATGPAGAGHANPAAVTARTKRLAMTTGMFSLLWAVVTVLMIARPGSTTGV</sequence>
<dbReference type="EMBL" id="MAXA01000235">
    <property type="protein sequence ID" value="OHV24387.1"/>
    <property type="molecule type" value="Genomic_DNA"/>
</dbReference>
<proteinExistence type="predicted"/>
<feature type="transmembrane region" description="Helical" evidence="1">
    <location>
        <begin position="138"/>
        <end position="158"/>
    </location>
</feature>
<name>A0A1S1PSV4_9ACTN</name>
<keyword evidence="1" id="KW-0472">Membrane</keyword>
<feature type="transmembrane region" description="Helical" evidence="1">
    <location>
        <begin position="82"/>
        <end position="104"/>
    </location>
</feature>
<dbReference type="OrthoDB" id="3429068at2"/>
<evidence type="ECO:0000313" key="3">
    <source>
        <dbReference type="Proteomes" id="UP000179769"/>
    </source>
</evidence>
<protein>
    <recommendedName>
        <fullName evidence="4">DUF2269 domain-containing protein</fullName>
    </recommendedName>
</protein>
<dbReference type="AlphaFoldDB" id="A0A1S1PSV4"/>
<dbReference type="RefSeq" id="WP_071065566.1">
    <property type="nucleotide sequence ID" value="NZ_MAXA01000235.1"/>
</dbReference>
<accession>A0A1S1PSV4</accession>
<evidence type="ECO:0000256" key="1">
    <source>
        <dbReference type="SAM" id="Phobius"/>
    </source>
</evidence>
<organism evidence="2 3">
    <name type="scientific">Parafrankia soli</name>
    <dbReference type="NCBI Taxonomy" id="2599596"/>
    <lineage>
        <taxon>Bacteria</taxon>
        <taxon>Bacillati</taxon>
        <taxon>Actinomycetota</taxon>
        <taxon>Actinomycetes</taxon>
        <taxon>Frankiales</taxon>
        <taxon>Frankiaceae</taxon>
        <taxon>Parafrankia</taxon>
    </lineage>
</organism>
<evidence type="ECO:0000313" key="2">
    <source>
        <dbReference type="EMBL" id="OHV24387.1"/>
    </source>
</evidence>
<reference evidence="3" key="1">
    <citation type="submission" date="2016-07" db="EMBL/GenBank/DDBJ databases">
        <title>Frankia sp. NRRL B-16219 Genome sequencing.</title>
        <authorList>
            <person name="Ghodhbane-Gtari F."/>
            <person name="Swanson E."/>
            <person name="Gueddou A."/>
            <person name="Louati M."/>
            <person name="Nouioui I."/>
            <person name="Hezbri K."/>
            <person name="Abebe-Akele F."/>
            <person name="Simpson S."/>
            <person name="Morris K."/>
            <person name="Thomas K."/>
            <person name="Gtari M."/>
            <person name="Tisa L.S."/>
        </authorList>
    </citation>
    <scope>NUCLEOTIDE SEQUENCE [LARGE SCALE GENOMIC DNA]</scope>
    <source>
        <strain evidence="3">NRRL B-16219</strain>
    </source>
</reference>
<evidence type="ECO:0008006" key="4">
    <source>
        <dbReference type="Google" id="ProtNLM"/>
    </source>
</evidence>